<evidence type="ECO:0000256" key="1">
    <source>
        <dbReference type="SAM" id="MobiDB-lite"/>
    </source>
</evidence>
<accession>A0AAN6PGN8</accession>
<feature type="compositionally biased region" description="Basic and acidic residues" evidence="1">
    <location>
        <begin position="158"/>
        <end position="170"/>
    </location>
</feature>
<protein>
    <submittedName>
        <fullName evidence="2">Uncharacterized protein</fullName>
    </submittedName>
</protein>
<feature type="region of interest" description="Disordered" evidence="1">
    <location>
        <begin position="1"/>
        <end position="29"/>
    </location>
</feature>
<name>A0AAN6PGN8_9PEZI</name>
<dbReference type="AlphaFoldDB" id="A0AAN6PGN8"/>
<dbReference type="Gene3D" id="3.30.160.60">
    <property type="entry name" value="Classic Zinc Finger"/>
    <property type="match status" value="1"/>
</dbReference>
<evidence type="ECO:0000313" key="2">
    <source>
        <dbReference type="EMBL" id="KAK4039763.1"/>
    </source>
</evidence>
<sequence length="364" mass="39360">MDSTYSSQAFDITYSHTPRSRAGSGVSTTEGLLQNLHLAETPSFETGSYTTSRPPSSRGLASPAYLSPSLSHSPGYLSTPLSQHQQPFPPLSSEAVVSDAECITSAVLHRDRHYEVRLLNGLMPPHDLNPYGSDASLTPPSGSRSVTASPPRTTLTAEQRELKRQRDQARHNSKMQARGRRADSGSSSVYSPPVTLADMTTGASSMPVYTTAPSQISLLAEPSAPHYLPPFSPPLQDQNQTTMFASSYPSQSYMPDYGYPPSTAPSLPSHYGLGMYPVPPIIPPGPPDASGQVRVVHSRPKPQCWEHGCNGRQFSTFSNLLRHQREKSGQAAKATCPNCGAEFTRTTARNGHLLHDKCKKKGSN</sequence>
<dbReference type="Proteomes" id="UP001303115">
    <property type="component" value="Unassembled WGS sequence"/>
</dbReference>
<feature type="compositionally biased region" description="Polar residues" evidence="1">
    <location>
        <begin position="43"/>
        <end position="55"/>
    </location>
</feature>
<feature type="region of interest" description="Disordered" evidence="1">
    <location>
        <begin position="43"/>
        <end position="67"/>
    </location>
</feature>
<organism evidence="2 3">
    <name type="scientific">Parachaetomium inaequale</name>
    <dbReference type="NCBI Taxonomy" id="2588326"/>
    <lineage>
        <taxon>Eukaryota</taxon>
        <taxon>Fungi</taxon>
        <taxon>Dikarya</taxon>
        <taxon>Ascomycota</taxon>
        <taxon>Pezizomycotina</taxon>
        <taxon>Sordariomycetes</taxon>
        <taxon>Sordariomycetidae</taxon>
        <taxon>Sordariales</taxon>
        <taxon>Chaetomiaceae</taxon>
        <taxon>Parachaetomium</taxon>
    </lineage>
</organism>
<comment type="caution">
    <text evidence="2">The sequence shown here is derived from an EMBL/GenBank/DDBJ whole genome shotgun (WGS) entry which is preliminary data.</text>
</comment>
<proteinExistence type="predicted"/>
<gene>
    <name evidence="2" type="ORF">C8A01DRAFT_46792</name>
</gene>
<feature type="region of interest" description="Disordered" evidence="1">
    <location>
        <begin position="129"/>
        <end position="192"/>
    </location>
</feature>
<keyword evidence="3" id="KW-1185">Reference proteome</keyword>
<dbReference type="EMBL" id="MU854392">
    <property type="protein sequence ID" value="KAK4039763.1"/>
    <property type="molecule type" value="Genomic_DNA"/>
</dbReference>
<feature type="compositionally biased region" description="Polar residues" evidence="1">
    <location>
        <begin position="1"/>
        <end position="17"/>
    </location>
</feature>
<feature type="compositionally biased region" description="Polar residues" evidence="1">
    <location>
        <begin position="135"/>
        <end position="157"/>
    </location>
</feature>
<evidence type="ECO:0000313" key="3">
    <source>
        <dbReference type="Proteomes" id="UP001303115"/>
    </source>
</evidence>
<reference evidence="3" key="1">
    <citation type="journal article" date="2023" name="Mol. Phylogenet. Evol.">
        <title>Genome-scale phylogeny and comparative genomics of the fungal order Sordariales.</title>
        <authorList>
            <person name="Hensen N."/>
            <person name="Bonometti L."/>
            <person name="Westerberg I."/>
            <person name="Brannstrom I.O."/>
            <person name="Guillou S."/>
            <person name="Cros-Aarteil S."/>
            <person name="Calhoun S."/>
            <person name="Haridas S."/>
            <person name="Kuo A."/>
            <person name="Mondo S."/>
            <person name="Pangilinan J."/>
            <person name="Riley R."/>
            <person name="LaButti K."/>
            <person name="Andreopoulos B."/>
            <person name="Lipzen A."/>
            <person name="Chen C."/>
            <person name="Yan M."/>
            <person name="Daum C."/>
            <person name="Ng V."/>
            <person name="Clum A."/>
            <person name="Steindorff A."/>
            <person name="Ohm R.A."/>
            <person name="Martin F."/>
            <person name="Silar P."/>
            <person name="Natvig D.O."/>
            <person name="Lalanne C."/>
            <person name="Gautier V."/>
            <person name="Ament-Velasquez S.L."/>
            <person name="Kruys A."/>
            <person name="Hutchinson M.I."/>
            <person name="Powell A.J."/>
            <person name="Barry K."/>
            <person name="Miller A.N."/>
            <person name="Grigoriev I.V."/>
            <person name="Debuchy R."/>
            <person name="Gladieux P."/>
            <person name="Hiltunen Thoren M."/>
            <person name="Johannesson H."/>
        </authorList>
    </citation>
    <scope>NUCLEOTIDE SEQUENCE [LARGE SCALE GENOMIC DNA]</scope>
    <source>
        <strain evidence="3">CBS 284.82</strain>
    </source>
</reference>